<feature type="compositionally biased region" description="Pro residues" evidence="1">
    <location>
        <begin position="99"/>
        <end position="115"/>
    </location>
</feature>
<protein>
    <submittedName>
        <fullName evidence="3">Uncharacterized protein</fullName>
    </submittedName>
</protein>
<evidence type="ECO:0000313" key="3">
    <source>
        <dbReference type="EMBL" id="SDU98193.1"/>
    </source>
</evidence>
<feature type="transmembrane region" description="Helical" evidence="2">
    <location>
        <begin position="123"/>
        <end position="143"/>
    </location>
</feature>
<gene>
    <name evidence="3" type="ORF">SAMN04488544_2957</name>
</gene>
<dbReference type="Proteomes" id="UP000198825">
    <property type="component" value="Chromosome I"/>
</dbReference>
<keyword evidence="2" id="KW-0472">Membrane</keyword>
<keyword evidence="4" id="KW-1185">Reference proteome</keyword>
<feature type="compositionally biased region" description="Gly residues" evidence="1">
    <location>
        <begin position="80"/>
        <end position="96"/>
    </location>
</feature>
<reference evidence="4" key="1">
    <citation type="submission" date="2016-10" db="EMBL/GenBank/DDBJ databases">
        <authorList>
            <person name="Varghese N."/>
            <person name="Submissions S."/>
        </authorList>
    </citation>
    <scope>NUCLEOTIDE SEQUENCE [LARGE SCALE GENOMIC DNA]</scope>
    <source>
        <strain evidence="4">DSM 21743</strain>
    </source>
</reference>
<feature type="compositionally biased region" description="Gly residues" evidence="1">
    <location>
        <begin position="17"/>
        <end position="33"/>
    </location>
</feature>
<dbReference type="EMBL" id="LT629799">
    <property type="protein sequence ID" value="SDU98193.1"/>
    <property type="molecule type" value="Genomic_DNA"/>
</dbReference>
<feature type="compositionally biased region" description="Low complexity" evidence="1">
    <location>
        <begin position="45"/>
        <end position="67"/>
    </location>
</feature>
<evidence type="ECO:0000313" key="4">
    <source>
        <dbReference type="Proteomes" id="UP000198825"/>
    </source>
</evidence>
<dbReference type="STRING" id="546874.SAMN04488544_2957"/>
<feature type="region of interest" description="Disordered" evidence="1">
    <location>
        <begin position="1"/>
        <end position="120"/>
    </location>
</feature>
<evidence type="ECO:0000256" key="2">
    <source>
        <dbReference type="SAM" id="Phobius"/>
    </source>
</evidence>
<dbReference type="AlphaFoldDB" id="A0A1H2MXZ4"/>
<dbReference type="RefSeq" id="WP_091075762.1">
    <property type="nucleotide sequence ID" value="NZ_LT629799.1"/>
</dbReference>
<sequence>MSQPPQDRPQDQPEGRPQGGPGAQQPGQGGPQGGYPPAPGGGYPQGPQGYPQGGYPQQGPQGYPQQGGYPGQPGRPGPQGYAGGPYGPGQPGGPYGPGAQPPSGRPPYGQPPQPQGPKKRTGLLVLIGAGALALVLAVVAVAVNLGGRDDSAGGSSTSQAPEASKPSDAVRGFLEAVAANDSARALGYVYKPPSDTTFLTDVALQASSKIAPMTDISVPEVDQMTAATVPATFSLGGKSYTREFTPFRDGDNWKVYDGVSEVSVGYRRAQTLPMLVNGTKVEADSVFLVPGTYVFTTGSKWVSYGSSNKLVATEQYVSLPQELQPTLTKDGSKAVLSKTKSAFESCLKQHKLKPKGCPNRIDDTRGIKVDESTVRWRVTKDPFRNAKLRLDSTDPTVAEGTFYPEYRIKFRGSQNGRTGTVDSDVTGLYSFSAVADLSKSSVSVKLEG</sequence>
<organism evidence="3 4">
    <name type="scientific">Microlunatus sagamiharensis</name>
    <dbReference type="NCBI Taxonomy" id="546874"/>
    <lineage>
        <taxon>Bacteria</taxon>
        <taxon>Bacillati</taxon>
        <taxon>Actinomycetota</taxon>
        <taxon>Actinomycetes</taxon>
        <taxon>Propionibacteriales</taxon>
        <taxon>Propionibacteriaceae</taxon>
        <taxon>Microlunatus</taxon>
    </lineage>
</organism>
<evidence type="ECO:0000256" key="1">
    <source>
        <dbReference type="SAM" id="MobiDB-lite"/>
    </source>
</evidence>
<keyword evidence="2" id="KW-1133">Transmembrane helix</keyword>
<proteinExistence type="predicted"/>
<accession>A0A1H2MXZ4</accession>
<dbReference type="OrthoDB" id="3807879at2"/>
<name>A0A1H2MXZ4_9ACTN</name>
<keyword evidence="2" id="KW-0812">Transmembrane</keyword>